<organism evidence="2">
    <name type="scientific">marine sediment metagenome</name>
    <dbReference type="NCBI Taxonomy" id="412755"/>
    <lineage>
        <taxon>unclassified sequences</taxon>
        <taxon>metagenomes</taxon>
        <taxon>ecological metagenomes</taxon>
    </lineage>
</organism>
<reference evidence="2" key="1">
    <citation type="journal article" date="2014" name="Front. Microbiol.">
        <title>High frequency of phylogenetically diverse reductive dehalogenase-homologous genes in deep subseafloor sedimentary metagenomes.</title>
        <authorList>
            <person name="Kawai M."/>
            <person name="Futagami T."/>
            <person name="Toyoda A."/>
            <person name="Takaki Y."/>
            <person name="Nishi S."/>
            <person name="Hori S."/>
            <person name="Arai W."/>
            <person name="Tsubouchi T."/>
            <person name="Morono Y."/>
            <person name="Uchiyama I."/>
            <person name="Ito T."/>
            <person name="Fujiyama A."/>
            <person name="Inagaki F."/>
            <person name="Takami H."/>
        </authorList>
    </citation>
    <scope>NUCLEOTIDE SEQUENCE</scope>
    <source>
        <strain evidence="2">Expedition CK06-06</strain>
    </source>
</reference>
<proteinExistence type="predicted"/>
<dbReference type="InterPro" id="IPR002502">
    <property type="entry name" value="Amidase_domain"/>
</dbReference>
<evidence type="ECO:0000313" key="2">
    <source>
        <dbReference type="EMBL" id="GAH42056.1"/>
    </source>
</evidence>
<protein>
    <recommendedName>
        <fullName evidence="1">N-acetylmuramoyl-L-alanine amidase domain-containing protein</fullName>
    </recommendedName>
</protein>
<gene>
    <name evidence="2" type="ORF">S03H2_18886</name>
</gene>
<feature type="domain" description="N-acetylmuramoyl-L-alanine amidase" evidence="1">
    <location>
        <begin position="64"/>
        <end position="149"/>
    </location>
</feature>
<name>X1F8W1_9ZZZZ</name>
<dbReference type="SUPFAM" id="SSF55846">
    <property type="entry name" value="N-acetylmuramoyl-L-alanine amidase-like"/>
    <property type="match status" value="1"/>
</dbReference>
<accession>X1F8W1</accession>
<dbReference type="EMBL" id="BARU01009821">
    <property type="protein sequence ID" value="GAH42056.1"/>
    <property type="molecule type" value="Genomic_DNA"/>
</dbReference>
<dbReference type="CDD" id="cd06583">
    <property type="entry name" value="PGRP"/>
    <property type="match status" value="1"/>
</dbReference>
<dbReference type="GO" id="GO:0008745">
    <property type="term" value="F:N-acetylmuramoyl-L-alanine amidase activity"/>
    <property type="evidence" value="ECO:0007669"/>
    <property type="project" value="InterPro"/>
</dbReference>
<dbReference type="AlphaFoldDB" id="X1F8W1"/>
<dbReference type="Gene3D" id="3.40.80.10">
    <property type="entry name" value="Peptidoglycan recognition protein-like"/>
    <property type="match status" value="1"/>
</dbReference>
<comment type="caution">
    <text evidence="2">The sequence shown here is derived from an EMBL/GenBank/DDBJ whole genome shotgun (WGS) entry which is preliminary data.</text>
</comment>
<dbReference type="Pfam" id="PF01510">
    <property type="entry name" value="Amidase_2"/>
    <property type="match status" value="1"/>
</dbReference>
<evidence type="ECO:0000259" key="1">
    <source>
        <dbReference type="Pfam" id="PF01510"/>
    </source>
</evidence>
<dbReference type="GO" id="GO:0009253">
    <property type="term" value="P:peptidoglycan catabolic process"/>
    <property type="evidence" value="ECO:0007669"/>
    <property type="project" value="InterPro"/>
</dbReference>
<dbReference type="InterPro" id="IPR036505">
    <property type="entry name" value="Amidase/PGRP_sf"/>
</dbReference>
<sequence>MVGSRTATTLLALLAAMTCGAIVLWVMSGDPIPPADHAAVTDSVLRVDDIVFDVQDPLRPARWRHIIVHASPSARSAVAQRCHFVLDQDGHLESTARWKRQVDGQDISAVADSFNSESIGLCLVGDFSRRPPADAQFQLLVALTRLLQGEPFNIGPGHVYLRSDLDAFSDSPGGAFPGKKFAAQLRRAGR</sequence>